<evidence type="ECO:0000256" key="1">
    <source>
        <dbReference type="SAM" id="MobiDB-lite"/>
    </source>
</evidence>
<sequence>WVKPLSLGLANQKVGGSNPRNGVSSRCSVPAPANLAVQKPVKVQWKRGFSTKKQRNLPHAKPFFFHFPGLLEASPHIIFARTRPLSSRSRATDSLVGQRKKRPVEGGPA</sequence>
<evidence type="ECO:0000313" key="2">
    <source>
        <dbReference type="Ensembl" id="ENSPMRP00000010146.1"/>
    </source>
</evidence>
<name>A0A670IEG3_PODMU</name>
<feature type="region of interest" description="Disordered" evidence="1">
    <location>
        <begin position="83"/>
        <end position="109"/>
    </location>
</feature>
<organism evidence="2 3">
    <name type="scientific">Podarcis muralis</name>
    <name type="common">Wall lizard</name>
    <name type="synonym">Lacerta muralis</name>
    <dbReference type="NCBI Taxonomy" id="64176"/>
    <lineage>
        <taxon>Eukaryota</taxon>
        <taxon>Metazoa</taxon>
        <taxon>Chordata</taxon>
        <taxon>Craniata</taxon>
        <taxon>Vertebrata</taxon>
        <taxon>Euteleostomi</taxon>
        <taxon>Lepidosauria</taxon>
        <taxon>Squamata</taxon>
        <taxon>Bifurcata</taxon>
        <taxon>Unidentata</taxon>
        <taxon>Episquamata</taxon>
        <taxon>Laterata</taxon>
        <taxon>Lacertibaenia</taxon>
        <taxon>Lacertidae</taxon>
        <taxon>Podarcis</taxon>
    </lineage>
</organism>
<reference evidence="2" key="3">
    <citation type="submission" date="2025-09" db="UniProtKB">
        <authorList>
            <consortium name="Ensembl"/>
        </authorList>
    </citation>
    <scope>IDENTIFICATION</scope>
</reference>
<keyword evidence="3" id="KW-1185">Reference proteome</keyword>
<feature type="region of interest" description="Disordered" evidence="1">
    <location>
        <begin position="1"/>
        <end position="26"/>
    </location>
</feature>
<feature type="compositionally biased region" description="Polar residues" evidence="1">
    <location>
        <begin position="14"/>
        <end position="26"/>
    </location>
</feature>
<dbReference type="GeneTree" id="ENSGT00990000211855"/>
<dbReference type="Ensembl" id="ENSPMRT00000010809.1">
    <property type="protein sequence ID" value="ENSPMRP00000010146.1"/>
    <property type="gene ID" value="ENSPMRG00000006771.1"/>
</dbReference>
<dbReference type="AlphaFoldDB" id="A0A670IEG3"/>
<evidence type="ECO:0000313" key="3">
    <source>
        <dbReference type="Proteomes" id="UP000472272"/>
    </source>
</evidence>
<accession>A0A670IEG3</accession>
<dbReference type="Proteomes" id="UP000472272">
    <property type="component" value="Chromosome 1"/>
</dbReference>
<proteinExistence type="predicted"/>
<protein>
    <submittedName>
        <fullName evidence="2">Uncharacterized protein</fullName>
    </submittedName>
</protein>
<reference evidence="2 3" key="1">
    <citation type="journal article" date="2019" name="Proc. Natl. Acad. Sci. U.S.A.">
        <title>Regulatory changes in pterin and carotenoid genes underlie balanced color polymorphisms in the wall lizard.</title>
        <authorList>
            <person name="Andrade P."/>
            <person name="Pinho C."/>
            <person name="Perez I de Lanuza G."/>
            <person name="Afonso S."/>
            <person name="Brejcha J."/>
            <person name="Rubin C.J."/>
            <person name="Wallerman O."/>
            <person name="Pereira P."/>
            <person name="Sabatino S.J."/>
            <person name="Bellati A."/>
            <person name="Pellitteri-Rosa D."/>
            <person name="Bosakova Z."/>
            <person name="Bunikis I."/>
            <person name="Carretero M.A."/>
            <person name="Feiner N."/>
            <person name="Marsik P."/>
            <person name="Pauperio F."/>
            <person name="Salvi D."/>
            <person name="Soler L."/>
            <person name="While G.M."/>
            <person name="Uller T."/>
            <person name="Font E."/>
            <person name="Andersson L."/>
            <person name="Carneiro M."/>
        </authorList>
    </citation>
    <scope>NUCLEOTIDE SEQUENCE</scope>
</reference>
<reference evidence="2" key="2">
    <citation type="submission" date="2025-08" db="UniProtKB">
        <authorList>
            <consortium name="Ensembl"/>
        </authorList>
    </citation>
    <scope>IDENTIFICATION</scope>
</reference>